<evidence type="ECO:0000313" key="2">
    <source>
        <dbReference type="Proteomes" id="UP000274593"/>
    </source>
</evidence>
<accession>A0A3S8R3J6</accession>
<gene>
    <name evidence="1" type="ORF">D6T69_02165</name>
</gene>
<reference evidence="1 2" key="1">
    <citation type="submission" date="2018-09" db="EMBL/GenBank/DDBJ databases">
        <title>Insights into the microbiota of Asian seabass (Lates calcarifer) with tenacibaculosis symptoms and description of sp. nov. Tenacibaculum singaporense.</title>
        <authorList>
            <person name="Miyake S."/>
            <person name="Soh M."/>
            <person name="Azman M.N."/>
            <person name="Ngoh S.Y."/>
            <person name="Orban L."/>
        </authorList>
    </citation>
    <scope>NUCLEOTIDE SEQUENCE [LARGE SCALE GENOMIC DNA]</scope>
    <source>
        <strain evidence="1 2">DSM 106434</strain>
    </source>
</reference>
<dbReference type="EMBL" id="CP032548">
    <property type="protein sequence ID" value="AZJ34395.1"/>
    <property type="molecule type" value="Genomic_DNA"/>
</dbReference>
<organism evidence="1 2">
    <name type="scientific">Tenacibaculum singaporense</name>
    <dbReference type="NCBI Taxonomy" id="2358479"/>
    <lineage>
        <taxon>Bacteria</taxon>
        <taxon>Pseudomonadati</taxon>
        <taxon>Bacteroidota</taxon>
        <taxon>Flavobacteriia</taxon>
        <taxon>Flavobacteriales</taxon>
        <taxon>Flavobacteriaceae</taxon>
        <taxon>Tenacibaculum</taxon>
    </lineage>
</organism>
<dbReference type="KEGG" id="tsig:D6T69_02165"/>
<keyword evidence="2" id="KW-1185">Reference proteome</keyword>
<name>A0A3S8R3J6_9FLAO</name>
<dbReference type="AlphaFoldDB" id="A0A3S8R3J6"/>
<proteinExistence type="predicted"/>
<dbReference type="Proteomes" id="UP000274593">
    <property type="component" value="Chromosome"/>
</dbReference>
<sequence length="307" mass="36642">MKKYILILVCFACFFTVRVYSQNYLEYYKKINDAEINNLNGNYAKSDSLYHIAFTLVKKPFKEDYFLAAKNSEKLGDCQTTYNHLQLSLKNGLSFKRIKTKDFRNFKESTFWRKLKAEKKQLEETYLSNINVSLRDEIREMIKQDQKARRPIFGSWKQTKKTDYYNYNRLLKIIEENNNKWPGFSIIGENTPKGKYDVTDNISLMLLHFKRKQIKTLKPYILDAVLKGEMYPYHFARIIDYKYFGDAIKITKESSGKIKINTCNKYGTYLNTKICDCKKAEIEREKIGFEPLKDYYRKRKSKFKCLK</sequence>
<dbReference type="RefSeq" id="WP_125066239.1">
    <property type="nucleotide sequence ID" value="NZ_CP032548.1"/>
</dbReference>
<evidence type="ECO:0000313" key="1">
    <source>
        <dbReference type="EMBL" id="AZJ34395.1"/>
    </source>
</evidence>
<protein>
    <submittedName>
        <fullName evidence="1">Uncharacterized protein</fullName>
    </submittedName>
</protein>